<sequence length="246" mass="27169">MGFRRFKYLRTRLILCQQFKLAQLEKKLQALDQQDCTQNVEWLNSLAKDKNDERKCVLADVKDAFVEYDAMIQQTAWAMSTPLPTQRNRKRMQNEASNLLVEDESSILQHDLMYIGPIANGALYEFTEASARGYLKARANLQKIFGASNGQDTAEDTAEDTEVVFTETVRRIARTIAAVLSVLILLLPILILNFVHAAGSRLAVVFVSAAAFISALTILTPAGTGEVFVAGATYAAVMVVFVSQAG</sequence>
<dbReference type="PANTHER" id="PTHR34502:SF5">
    <property type="entry name" value="DUF6594 DOMAIN-CONTAINING PROTEIN"/>
    <property type="match status" value="1"/>
</dbReference>
<accession>A0ABR1Z0Y8</accession>
<evidence type="ECO:0000313" key="4">
    <source>
        <dbReference type="Proteomes" id="UP001492380"/>
    </source>
</evidence>
<dbReference type="Proteomes" id="UP001492380">
    <property type="component" value="Unassembled WGS sequence"/>
</dbReference>
<evidence type="ECO:0000313" key="3">
    <source>
        <dbReference type="EMBL" id="KAK8244405.1"/>
    </source>
</evidence>
<feature type="transmembrane region" description="Helical" evidence="1">
    <location>
        <begin position="176"/>
        <end position="196"/>
    </location>
</feature>
<keyword evidence="1" id="KW-0472">Membrane</keyword>
<keyword evidence="1" id="KW-1133">Transmembrane helix</keyword>
<evidence type="ECO:0000259" key="2">
    <source>
        <dbReference type="Pfam" id="PF20237"/>
    </source>
</evidence>
<protein>
    <recommendedName>
        <fullName evidence="2">DUF6594 domain-containing protein</fullName>
    </recommendedName>
</protein>
<organism evidence="3 4">
    <name type="scientific">Phyllosticta capitalensis</name>
    <dbReference type="NCBI Taxonomy" id="121624"/>
    <lineage>
        <taxon>Eukaryota</taxon>
        <taxon>Fungi</taxon>
        <taxon>Dikarya</taxon>
        <taxon>Ascomycota</taxon>
        <taxon>Pezizomycotina</taxon>
        <taxon>Dothideomycetes</taxon>
        <taxon>Dothideomycetes incertae sedis</taxon>
        <taxon>Botryosphaeriales</taxon>
        <taxon>Phyllostictaceae</taxon>
        <taxon>Phyllosticta</taxon>
    </lineage>
</organism>
<proteinExistence type="predicted"/>
<name>A0ABR1Z0Y8_9PEZI</name>
<dbReference type="PANTHER" id="PTHR34502">
    <property type="entry name" value="DUF6594 DOMAIN-CONTAINING PROTEIN-RELATED"/>
    <property type="match status" value="1"/>
</dbReference>
<dbReference type="InterPro" id="IPR046529">
    <property type="entry name" value="DUF6594"/>
</dbReference>
<gene>
    <name evidence="3" type="ORF">HDK90DRAFT_463235</name>
</gene>
<keyword evidence="1" id="KW-0812">Transmembrane</keyword>
<dbReference type="EMBL" id="JBBWRZ010000002">
    <property type="protein sequence ID" value="KAK8244405.1"/>
    <property type="molecule type" value="Genomic_DNA"/>
</dbReference>
<dbReference type="Pfam" id="PF20237">
    <property type="entry name" value="DUF6594"/>
    <property type="match status" value="1"/>
</dbReference>
<feature type="transmembrane region" description="Helical" evidence="1">
    <location>
        <begin position="227"/>
        <end position="245"/>
    </location>
</feature>
<feature type="transmembrane region" description="Helical" evidence="1">
    <location>
        <begin position="202"/>
        <end position="220"/>
    </location>
</feature>
<feature type="domain" description="DUF6594" evidence="2">
    <location>
        <begin position="3"/>
        <end position="239"/>
    </location>
</feature>
<evidence type="ECO:0000256" key="1">
    <source>
        <dbReference type="SAM" id="Phobius"/>
    </source>
</evidence>
<comment type="caution">
    <text evidence="3">The sequence shown here is derived from an EMBL/GenBank/DDBJ whole genome shotgun (WGS) entry which is preliminary data.</text>
</comment>
<keyword evidence="4" id="KW-1185">Reference proteome</keyword>
<reference evidence="3 4" key="1">
    <citation type="submission" date="2024-04" db="EMBL/GenBank/DDBJ databases">
        <title>Phyllosticta paracitricarpa is synonymous to the EU quarantine fungus P. citricarpa based on phylogenomic analyses.</title>
        <authorList>
            <consortium name="Lawrence Berkeley National Laboratory"/>
            <person name="Van Ingen-Buijs V.A."/>
            <person name="Van Westerhoven A.C."/>
            <person name="Haridas S."/>
            <person name="Skiadas P."/>
            <person name="Martin F."/>
            <person name="Groenewald J.Z."/>
            <person name="Crous P.W."/>
            <person name="Seidl M.F."/>
        </authorList>
    </citation>
    <scope>NUCLEOTIDE SEQUENCE [LARGE SCALE GENOMIC DNA]</scope>
    <source>
        <strain evidence="3 4">CBS 123374</strain>
    </source>
</reference>